<dbReference type="SUPFAM" id="SSF53383">
    <property type="entry name" value="PLP-dependent transferases"/>
    <property type="match status" value="1"/>
</dbReference>
<dbReference type="Proteomes" id="UP000649232">
    <property type="component" value="Unassembled WGS sequence"/>
</dbReference>
<dbReference type="InterPro" id="IPR015422">
    <property type="entry name" value="PyrdxlP-dep_Trfase_small"/>
</dbReference>
<dbReference type="Pfam" id="PF01041">
    <property type="entry name" value="DegT_DnrJ_EryC1"/>
    <property type="match status" value="1"/>
</dbReference>
<dbReference type="InterPro" id="IPR000653">
    <property type="entry name" value="DegT/StrS_aminotransferase"/>
</dbReference>
<dbReference type="GO" id="GO:0008483">
    <property type="term" value="F:transaminase activity"/>
    <property type="evidence" value="ECO:0007669"/>
    <property type="project" value="UniProtKB-KW"/>
</dbReference>
<sequence>MRKVLAAKPSITDREIEYVNDAIRHGWGEHCYDYLNRFETEFIAYQNSPYGLATSSCTGALHIALASIGLKALDEVIVPDITWIASISPIVQLGATPVFVDVERTSWCIDPKSVEAAITPLTKAIIVVHVYGNLVDMAEIMRIAKKHNLPVIEDAAEALGSEYNGKKAGSIGDFGVFSFHGTKTMTTGEGGMLVSNNKALFDQASIIANHGRDPAVPKLFWCEQVGLKYKMSNLQAAIGVAQLERIDELVDNKRWIFEHYKEYLRHADIRMNPEREGCKNSYWMPTIILPASFTLEKRDAFIQAMLSKNIQVRPFFYPVSSFPMFSPVLDNKVSLSLYQRGINLPSYFDMDELDIEYVVSHLKEQISVFR</sequence>
<protein>
    <submittedName>
        <fullName evidence="4">DegT/DnrJ/EryC1/StrS family aminotransferase</fullName>
    </submittedName>
</protein>
<dbReference type="Gene3D" id="3.40.640.10">
    <property type="entry name" value="Type I PLP-dependent aspartate aminotransferase-like (Major domain)"/>
    <property type="match status" value="1"/>
</dbReference>
<evidence type="ECO:0000313" key="5">
    <source>
        <dbReference type="Proteomes" id="UP000649232"/>
    </source>
</evidence>
<evidence type="ECO:0000256" key="2">
    <source>
        <dbReference type="ARBA" id="ARBA00037999"/>
    </source>
</evidence>
<dbReference type="RefSeq" id="WP_198823980.1">
    <property type="nucleotide sequence ID" value="NZ_JAEILT010000006.1"/>
</dbReference>
<gene>
    <name evidence="4" type="ORF">JEU11_05710</name>
</gene>
<evidence type="ECO:0000256" key="1">
    <source>
        <dbReference type="ARBA" id="ARBA00022898"/>
    </source>
</evidence>
<dbReference type="InterPro" id="IPR015421">
    <property type="entry name" value="PyrdxlP-dep_Trfase_major"/>
</dbReference>
<accession>A0ABS0WBW0</accession>
<dbReference type="InterPro" id="IPR015424">
    <property type="entry name" value="PyrdxlP-dep_Trfase"/>
</dbReference>
<reference evidence="4 5" key="1">
    <citation type="submission" date="2020-12" db="EMBL/GenBank/DDBJ databases">
        <title>Draft genome sequences of nine environmental bacterial isolates colonizing plastic.</title>
        <authorList>
            <person name="Borre I."/>
            <person name="Sonnenschein E.C."/>
        </authorList>
    </citation>
    <scope>NUCLEOTIDE SEQUENCE [LARGE SCALE GENOMIC DNA]</scope>
    <source>
        <strain evidence="4 5">IB30</strain>
    </source>
</reference>
<evidence type="ECO:0000256" key="3">
    <source>
        <dbReference type="RuleBase" id="RU004508"/>
    </source>
</evidence>
<evidence type="ECO:0000313" key="4">
    <source>
        <dbReference type="EMBL" id="MBJ2135941.1"/>
    </source>
</evidence>
<comment type="similarity">
    <text evidence="2 3">Belongs to the DegT/DnrJ/EryC1 family.</text>
</comment>
<dbReference type="EMBL" id="JAEILT010000006">
    <property type="protein sequence ID" value="MBJ2135941.1"/>
    <property type="molecule type" value="Genomic_DNA"/>
</dbReference>
<keyword evidence="4" id="KW-0032">Aminotransferase</keyword>
<dbReference type="Gene3D" id="3.90.1150.10">
    <property type="entry name" value="Aspartate Aminotransferase, domain 1"/>
    <property type="match status" value="1"/>
</dbReference>
<organism evidence="4 5">
    <name type="scientific">Paraglaciecola chathamensis</name>
    <dbReference type="NCBI Taxonomy" id="368405"/>
    <lineage>
        <taxon>Bacteria</taxon>
        <taxon>Pseudomonadati</taxon>
        <taxon>Pseudomonadota</taxon>
        <taxon>Gammaproteobacteria</taxon>
        <taxon>Alteromonadales</taxon>
        <taxon>Alteromonadaceae</taxon>
        <taxon>Paraglaciecola</taxon>
    </lineage>
</organism>
<dbReference type="PIRSF" id="PIRSF000390">
    <property type="entry name" value="PLP_StrS"/>
    <property type="match status" value="1"/>
</dbReference>
<comment type="caution">
    <text evidence="4">The sequence shown here is derived from an EMBL/GenBank/DDBJ whole genome shotgun (WGS) entry which is preliminary data.</text>
</comment>
<dbReference type="PANTHER" id="PTHR30244:SF34">
    <property type="entry name" value="DTDP-4-AMINO-4,6-DIDEOXYGALACTOSE TRANSAMINASE"/>
    <property type="match status" value="1"/>
</dbReference>
<name>A0ABS0WBW0_9ALTE</name>
<dbReference type="CDD" id="cd00616">
    <property type="entry name" value="AHBA_syn"/>
    <property type="match status" value="1"/>
</dbReference>
<dbReference type="PANTHER" id="PTHR30244">
    <property type="entry name" value="TRANSAMINASE"/>
    <property type="match status" value="1"/>
</dbReference>
<keyword evidence="1 3" id="KW-0663">Pyridoxal phosphate</keyword>
<keyword evidence="4" id="KW-0808">Transferase</keyword>
<proteinExistence type="inferred from homology"/>